<reference evidence="1 2" key="1">
    <citation type="journal article" date="2015" name="Nature">
        <title>rRNA introns, odd ribosomes, and small enigmatic genomes across a large radiation of phyla.</title>
        <authorList>
            <person name="Brown C.T."/>
            <person name="Hug L.A."/>
            <person name="Thomas B.C."/>
            <person name="Sharon I."/>
            <person name="Castelle C.J."/>
            <person name="Singh A."/>
            <person name="Wilkins M.J."/>
            <person name="Williams K.H."/>
            <person name="Banfield J.F."/>
        </authorList>
    </citation>
    <scope>NUCLEOTIDE SEQUENCE [LARGE SCALE GENOMIC DNA]</scope>
</reference>
<proteinExistence type="predicted"/>
<comment type="caution">
    <text evidence="1">The sequence shown here is derived from an EMBL/GenBank/DDBJ whole genome shotgun (WGS) entry which is preliminary data.</text>
</comment>
<dbReference type="AlphaFoldDB" id="A0A0G1A820"/>
<accession>A0A0G1A820</accession>
<organism evidence="1 2">
    <name type="scientific">Candidatus Magasanikbacteria bacterium GW2011_GWA2_42_32</name>
    <dbReference type="NCBI Taxonomy" id="1619039"/>
    <lineage>
        <taxon>Bacteria</taxon>
        <taxon>Candidatus Magasanikiibacteriota</taxon>
    </lineage>
</organism>
<name>A0A0G1A820_9BACT</name>
<sequence length="38" mass="4270">MSRGEDFKQNKASLLTFSLKYDKTICLVLFTNKGAEDG</sequence>
<dbReference type="EMBL" id="LCDO01000003">
    <property type="protein sequence ID" value="KKS57187.1"/>
    <property type="molecule type" value="Genomic_DNA"/>
</dbReference>
<gene>
    <name evidence="1" type="ORF">UV20_C0003G0129</name>
</gene>
<dbReference type="Proteomes" id="UP000034837">
    <property type="component" value="Unassembled WGS sequence"/>
</dbReference>
<evidence type="ECO:0000313" key="2">
    <source>
        <dbReference type="Proteomes" id="UP000034837"/>
    </source>
</evidence>
<protein>
    <submittedName>
        <fullName evidence="1">Uncharacterized protein</fullName>
    </submittedName>
</protein>
<evidence type="ECO:0000313" key="1">
    <source>
        <dbReference type="EMBL" id="KKS57187.1"/>
    </source>
</evidence>